<accession>B1M5X1</accession>
<dbReference type="Proteomes" id="UP000006589">
    <property type="component" value="Chromosome"/>
</dbReference>
<gene>
    <name evidence="2" type="ordered locus">Mrad2831_4602</name>
</gene>
<sequence length="116" mass="12494">MLPGERGSDKLSSTTMGSDNCDRAARSADVALEVLVRAYHALAVVYELSSPGAYAALHGKMMPYLLDSFRHGTAPGAVDPDPDATFTTALERVRSALDDVRSDVAAVRARKEDRDR</sequence>
<reference evidence="2 3" key="1">
    <citation type="submission" date="2008-03" db="EMBL/GenBank/DDBJ databases">
        <title>Complete sequence of chromosome of Methylobacterium radiotolerans JCM 2831.</title>
        <authorList>
            <consortium name="US DOE Joint Genome Institute"/>
            <person name="Copeland A."/>
            <person name="Lucas S."/>
            <person name="Lapidus A."/>
            <person name="Glavina del Rio T."/>
            <person name="Dalin E."/>
            <person name="Tice H."/>
            <person name="Bruce D."/>
            <person name="Goodwin L."/>
            <person name="Pitluck S."/>
            <person name="Kiss H."/>
            <person name="Brettin T."/>
            <person name="Detter J.C."/>
            <person name="Han C."/>
            <person name="Kuske C.R."/>
            <person name="Schmutz J."/>
            <person name="Larimer F."/>
            <person name="Land M."/>
            <person name="Hauser L."/>
            <person name="Kyrpides N."/>
            <person name="Mikhailova N."/>
            <person name="Marx C.J."/>
            <person name="Richardson P."/>
        </authorList>
    </citation>
    <scope>NUCLEOTIDE SEQUENCE [LARGE SCALE GENOMIC DNA]</scope>
    <source>
        <strain evidence="3">ATCC 27329 / DSM 1819 / JCM 2831 / NBRC 15690 / NCIMB 10815 / 0-1</strain>
    </source>
</reference>
<dbReference type="AlphaFoldDB" id="B1M5X1"/>
<evidence type="ECO:0000313" key="2">
    <source>
        <dbReference type="EMBL" id="ACB26568.1"/>
    </source>
</evidence>
<dbReference type="EMBL" id="CP001001">
    <property type="protein sequence ID" value="ACB26568.1"/>
    <property type="molecule type" value="Genomic_DNA"/>
</dbReference>
<evidence type="ECO:0000313" key="3">
    <source>
        <dbReference type="Proteomes" id="UP000006589"/>
    </source>
</evidence>
<feature type="region of interest" description="Disordered" evidence="1">
    <location>
        <begin position="1"/>
        <end position="22"/>
    </location>
</feature>
<protein>
    <submittedName>
        <fullName evidence="2">Uncharacterized protein</fullName>
    </submittedName>
</protein>
<dbReference type="HOGENOM" id="CLU_2094012_0_0_5"/>
<dbReference type="KEGG" id="mrd:Mrad2831_4602"/>
<name>B1M5X1_METRJ</name>
<organism evidence="2 3">
    <name type="scientific">Methylobacterium radiotolerans (strain ATCC 27329 / DSM 1819 / JCM 2831 / NBRC 15690 / NCIMB 10815 / 0-1)</name>
    <dbReference type="NCBI Taxonomy" id="426355"/>
    <lineage>
        <taxon>Bacteria</taxon>
        <taxon>Pseudomonadati</taxon>
        <taxon>Pseudomonadota</taxon>
        <taxon>Alphaproteobacteria</taxon>
        <taxon>Hyphomicrobiales</taxon>
        <taxon>Methylobacteriaceae</taxon>
        <taxon>Methylobacterium</taxon>
    </lineage>
</organism>
<dbReference type="eggNOG" id="ENOG503101V">
    <property type="taxonomic scope" value="Bacteria"/>
</dbReference>
<evidence type="ECO:0000256" key="1">
    <source>
        <dbReference type="SAM" id="MobiDB-lite"/>
    </source>
</evidence>
<proteinExistence type="predicted"/>